<feature type="compositionally biased region" description="Basic and acidic residues" evidence="10">
    <location>
        <begin position="128"/>
        <end position="159"/>
    </location>
</feature>
<dbReference type="Pfam" id="PF01485">
    <property type="entry name" value="IBR"/>
    <property type="match status" value="1"/>
</dbReference>
<dbReference type="Proteomes" id="UP000319160">
    <property type="component" value="Unassembled WGS sequence"/>
</dbReference>
<dbReference type="PANTHER" id="PTHR11685">
    <property type="entry name" value="RBR FAMILY RING FINGER AND IBR DOMAIN-CONTAINING"/>
    <property type="match status" value="1"/>
</dbReference>
<dbReference type="STRING" id="2512241.A0A553ICL8"/>
<keyword evidence="6" id="KW-0863">Zinc-finger</keyword>
<keyword evidence="5" id="KW-0677">Repeat</keyword>
<dbReference type="SUPFAM" id="SSF57850">
    <property type="entry name" value="RING/U-box"/>
    <property type="match status" value="1"/>
</dbReference>
<feature type="domain" description="RING-type" evidence="11">
    <location>
        <begin position="268"/>
        <end position="459"/>
    </location>
</feature>
<dbReference type="PROSITE" id="PS51873">
    <property type="entry name" value="TRIAD"/>
    <property type="match status" value="1"/>
</dbReference>
<keyword evidence="13" id="KW-1185">Reference proteome</keyword>
<keyword evidence="7" id="KW-0833">Ubl conjugation pathway</keyword>
<gene>
    <name evidence="12" type="ORF">FHL15_001150</name>
</gene>
<evidence type="ECO:0000256" key="1">
    <source>
        <dbReference type="ARBA" id="ARBA00001798"/>
    </source>
</evidence>
<dbReference type="GO" id="GO:0016567">
    <property type="term" value="P:protein ubiquitination"/>
    <property type="evidence" value="ECO:0007669"/>
    <property type="project" value="InterPro"/>
</dbReference>
<dbReference type="InterPro" id="IPR002867">
    <property type="entry name" value="IBR_dom"/>
</dbReference>
<sequence length="758" mass="87229">MLIQRNFHLLSSIARPESPPSYDYRHTRMLIVEQAPSITGEYSDIHDVVVQELHNDEGVSVEQMGKEKATALDSSDIIAAIKKSPDAFMVDWTRYEPPEALRYTGDVESDVGVRIIQESIDRIKARSLEEEQRRKSVAETVRLRQEEETAHEGNEEAKQHGSLGQADKLHEPAVAEQDASGAVSTGAFPTDLPKRPRKRTLINLFRKLNSGPALGESSAAGAARHRILMSSPTAEWTTHSARRRFVVELIKKATGDDSASSGPSTPESEVECVSCLDDFDPKDTVRAPCHNYCMPCFRRLVVSACQNEQHWPPKCCLNDIPNGTILANVDEAQRSEYRERAREWNVPMADRIYCSQPECSLFIRPEYVIPAQDLARCTDGHYTCTICRNAQHEGDVCPQDRDMLRTNELAEEEGWKRCYGCHAYVEHREACQHMTCRCGAEFCYVCGARWRTCACTMTQLATLKEHAATRRQKRLDKEVAEEAAIQEAVRLVEEFEREEALKAELLRQEQARLAEERQRAELEESIRREGERRRAITLRFDELRAMFADLHAAQKTMVAQTHEKRERQLARKSEEAFRRLLGMHELERELRRAKVEAKIAEREEKFRAEYVARLAEERQIEERYAAKLQIFWGARKGGEERVRAALLDLKVKMDEGFKAWKIWMDGEFDTYRHRMREKLAIGEGLMDEKERRVRSRACEAALTLARRNVAELRWVREVIEERGRMLQELETDEIDKGEDIDTWFAEGPLEEALAVNPW</sequence>
<dbReference type="OrthoDB" id="9977870at2759"/>
<dbReference type="Gene3D" id="1.20.120.1750">
    <property type="match status" value="1"/>
</dbReference>
<organism evidence="12 13">
    <name type="scientific">Xylaria flabelliformis</name>
    <dbReference type="NCBI Taxonomy" id="2512241"/>
    <lineage>
        <taxon>Eukaryota</taxon>
        <taxon>Fungi</taxon>
        <taxon>Dikarya</taxon>
        <taxon>Ascomycota</taxon>
        <taxon>Pezizomycotina</taxon>
        <taxon>Sordariomycetes</taxon>
        <taxon>Xylariomycetidae</taxon>
        <taxon>Xylariales</taxon>
        <taxon>Xylariaceae</taxon>
        <taxon>Xylaria</taxon>
    </lineage>
</organism>
<protein>
    <recommendedName>
        <fullName evidence="2">RBR-type E3 ubiquitin transferase</fullName>
        <ecNumber evidence="2">2.3.2.31</ecNumber>
    </recommendedName>
</protein>
<feature type="coiled-coil region" evidence="9">
    <location>
        <begin position="488"/>
        <end position="526"/>
    </location>
</feature>
<dbReference type="InterPro" id="IPR044066">
    <property type="entry name" value="TRIAD_supradom"/>
</dbReference>
<evidence type="ECO:0000313" key="12">
    <source>
        <dbReference type="EMBL" id="TRX97940.1"/>
    </source>
</evidence>
<dbReference type="GO" id="GO:0061630">
    <property type="term" value="F:ubiquitin protein ligase activity"/>
    <property type="evidence" value="ECO:0007669"/>
    <property type="project" value="UniProtKB-EC"/>
</dbReference>
<evidence type="ECO:0000259" key="11">
    <source>
        <dbReference type="PROSITE" id="PS51873"/>
    </source>
</evidence>
<dbReference type="GO" id="GO:0008270">
    <property type="term" value="F:zinc ion binding"/>
    <property type="evidence" value="ECO:0007669"/>
    <property type="project" value="UniProtKB-KW"/>
</dbReference>
<evidence type="ECO:0000256" key="4">
    <source>
        <dbReference type="ARBA" id="ARBA00022723"/>
    </source>
</evidence>
<name>A0A553ICL8_9PEZI</name>
<dbReference type="CDD" id="cd22584">
    <property type="entry name" value="Rcat_RBR_unk"/>
    <property type="match status" value="1"/>
</dbReference>
<keyword evidence="3" id="KW-0808">Transferase</keyword>
<dbReference type="AlphaFoldDB" id="A0A553ICL8"/>
<evidence type="ECO:0000256" key="9">
    <source>
        <dbReference type="SAM" id="Coils"/>
    </source>
</evidence>
<proteinExistence type="predicted"/>
<evidence type="ECO:0000256" key="8">
    <source>
        <dbReference type="ARBA" id="ARBA00022833"/>
    </source>
</evidence>
<evidence type="ECO:0000256" key="7">
    <source>
        <dbReference type="ARBA" id="ARBA00022786"/>
    </source>
</evidence>
<dbReference type="InterPro" id="IPR031127">
    <property type="entry name" value="E3_UB_ligase_RBR"/>
</dbReference>
<dbReference type="CDD" id="cd20335">
    <property type="entry name" value="BRcat_RBR"/>
    <property type="match status" value="1"/>
</dbReference>
<comment type="caution">
    <text evidence="12">The sequence shown here is derived from an EMBL/GenBank/DDBJ whole genome shotgun (WGS) entry which is preliminary data.</text>
</comment>
<accession>A0A553ICL8</accession>
<evidence type="ECO:0000313" key="13">
    <source>
        <dbReference type="Proteomes" id="UP000319160"/>
    </source>
</evidence>
<keyword evidence="8" id="KW-0862">Zinc</keyword>
<reference evidence="13" key="1">
    <citation type="submission" date="2019-06" db="EMBL/GenBank/DDBJ databases">
        <title>Draft genome sequence of the griseofulvin-producing fungus Xylaria cubensis strain G536.</title>
        <authorList>
            <person name="Mead M.E."/>
            <person name="Raja H.A."/>
            <person name="Steenwyk J.L."/>
            <person name="Knowles S.L."/>
            <person name="Oberlies N.H."/>
            <person name="Rokas A."/>
        </authorList>
    </citation>
    <scope>NUCLEOTIDE SEQUENCE [LARGE SCALE GENOMIC DNA]</scope>
    <source>
        <strain evidence="13">G536</strain>
    </source>
</reference>
<dbReference type="EMBL" id="VFLP01000004">
    <property type="protein sequence ID" value="TRX97940.1"/>
    <property type="molecule type" value="Genomic_DNA"/>
</dbReference>
<dbReference type="EC" id="2.3.2.31" evidence="2"/>
<evidence type="ECO:0000256" key="2">
    <source>
        <dbReference type="ARBA" id="ARBA00012251"/>
    </source>
</evidence>
<evidence type="ECO:0000256" key="10">
    <source>
        <dbReference type="SAM" id="MobiDB-lite"/>
    </source>
</evidence>
<comment type="catalytic activity">
    <reaction evidence="1">
        <text>[E2 ubiquitin-conjugating enzyme]-S-ubiquitinyl-L-cysteine + [acceptor protein]-L-lysine = [E2 ubiquitin-conjugating enzyme]-L-cysteine + [acceptor protein]-N(6)-ubiquitinyl-L-lysine.</text>
        <dbReference type="EC" id="2.3.2.31"/>
    </reaction>
</comment>
<feature type="region of interest" description="Disordered" evidence="10">
    <location>
        <begin position="128"/>
        <end position="194"/>
    </location>
</feature>
<evidence type="ECO:0000256" key="3">
    <source>
        <dbReference type="ARBA" id="ARBA00022679"/>
    </source>
</evidence>
<keyword evidence="4" id="KW-0479">Metal-binding</keyword>
<keyword evidence="9" id="KW-0175">Coiled coil</keyword>
<evidence type="ECO:0000256" key="5">
    <source>
        <dbReference type="ARBA" id="ARBA00022737"/>
    </source>
</evidence>
<evidence type="ECO:0000256" key="6">
    <source>
        <dbReference type="ARBA" id="ARBA00022771"/>
    </source>
</evidence>